<organism evidence="2 3">
    <name type="scientific">Acidithiobacillus sulfurivorans</name>
    <dbReference type="NCBI Taxonomy" id="1958756"/>
    <lineage>
        <taxon>Bacteria</taxon>
        <taxon>Pseudomonadati</taxon>
        <taxon>Pseudomonadota</taxon>
        <taxon>Acidithiobacillia</taxon>
        <taxon>Acidithiobacillales</taxon>
        <taxon>Acidithiobacillaceae</taxon>
        <taxon>Acidithiobacillus</taxon>
    </lineage>
</organism>
<name>A0ABS6A0U0_9PROT</name>
<feature type="region of interest" description="Disordered" evidence="1">
    <location>
        <begin position="25"/>
        <end position="68"/>
    </location>
</feature>
<feature type="compositionally biased region" description="Polar residues" evidence="1">
    <location>
        <begin position="323"/>
        <end position="336"/>
    </location>
</feature>
<keyword evidence="3" id="KW-1185">Reference proteome</keyword>
<proteinExistence type="predicted"/>
<sequence length="522" mass="56735">MAFGAHLRPTVTSTFDDKTSEAVLDATEQANNDLPSAELQSAEPSVDSETAPPANTGNPEDTAPESILSDPDQEHLAHMEAFQDALRDIVEMRTLQGDTQATTRVPLVAKGLMGYRDQPVPLAELCDQVIDQAYFKVPQSENGPGEMAGGSDRWVMTPGNQAAEKTANLETAQMIHDHLEQSGINLDLVAEQFQTMLESAEREIPESPDGTESSVSATESTAEGACVPALINEPVFEGAHDLRLLTDVEYQEIQKAAETKPSTEDKDDPDEEEEDDTLLSSQDLAANLVLLSMHMQQARSRKQLKAAQTATHRPAPPKPPLQGSASPSQSTPPTNKGDQKEAAGRSFSLPLPRLPRLPSLKGDGTGNTHSTGMDYEAFVRNRRTGQMLATRDALLKMDRLMHLRNLTTDPDVLKNINGKLEKQAKRMVQQGSKAFDQKGLDFLARGGADPAVITGTMEQMEKWKKQFGAAEDFHRNNSLGDALGDALEKLAKLIQDVIDRVTGRATQREDASAKDGEAGWNP</sequence>
<accession>A0ABS6A0U0</accession>
<feature type="region of interest" description="Disordered" evidence="1">
    <location>
        <begin position="296"/>
        <end position="372"/>
    </location>
</feature>
<comment type="caution">
    <text evidence="2">The sequence shown here is derived from an EMBL/GenBank/DDBJ whole genome shotgun (WGS) entry which is preliminary data.</text>
</comment>
<feature type="region of interest" description="Disordered" evidence="1">
    <location>
        <begin position="200"/>
        <end position="221"/>
    </location>
</feature>
<dbReference type="Proteomes" id="UP000755654">
    <property type="component" value="Unassembled WGS sequence"/>
</dbReference>
<feature type="compositionally biased region" description="Acidic residues" evidence="1">
    <location>
        <begin position="265"/>
        <end position="277"/>
    </location>
</feature>
<protein>
    <submittedName>
        <fullName evidence="2">Uncharacterized protein</fullName>
    </submittedName>
</protein>
<evidence type="ECO:0000256" key="1">
    <source>
        <dbReference type="SAM" id="MobiDB-lite"/>
    </source>
</evidence>
<feature type="compositionally biased region" description="Low complexity" evidence="1">
    <location>
        <begin position="210"/>
        <end position="221"/>
    </location>
</feature>
<evidence type="ECO:0000313" key="3">
    <source>
        <dbReference type="Proteomes" id="UP000755654"/>
    </source>
</evidence>
<feature type="compositionally biased region" description="Low complexity" evidence="1">
    <location>
        <begin position="345"/>
        <end position="360"/>
    </location>
</feature>
<evidence type="ECO:0000313" key="2">
    <source>
        <dbReference type="EMBL" id="MBU2761107.1"/>
    </source>
</evidence>
<feature type="region of interest" description="Disordered" evidence="1">
    <location>
        <begin position="256"/>
        <end position="278"/>
    </location>
</feature>
<dbReference type="EMBL" id="JAAOMP010000144">
    <property type="protein sequence ID" value="MBU2761107.1"/>
    <property type="molecule type" value="Genomic_DNA"/>
</dbReference>
<feature type="compositionally biased region" description="Polar residues" evidence="1">
    <location>
        <begin position="28"/>
        <end position="43"/>
    </location>
</feature>
<reference evidence="2 3" key="1">
    <citation type="journal article" date="2021" name="ISME J.">
        <title>Genomic evolution of the class Acidithiobacillia: deep-branching Proteobacteria living in extreme acidic conditions.</title>
        <authorList>
            <person name="Moya-Beltran A."/>
            <person name="Beard S."/>
            <person name="Rojas-Villalobos C."/>
            <person name="Issotta F."/>
            <person name="Gallardo Y."/>
            <person name="Ulloa R."/>
            <person name="Giaveno A."/>
            <person name="Degli Esposti M."/>
            <person name="Johnson D.B."/>
            <person name="Quatrini R."/>
        </authorList>
    </citation>
    <scope>NUCLEOTIDE SEQUENCE [LARGE SCALE GENOMIC DNA]</scope>
    <source>
        <strain evidence="2 3">RW2</strain>
    </source>
</reference>
<gene>
    <name evidence="2" type="ORF">HAP95_13285</name>
</gene>
<dbReference type="RefSeq" id="WP_215884638.1">
    <property type="nucleotide sequence ID" value="NZ_JAAOMP010000144.1"/>
</dbReference>